<dbReference type="EMBL" id="FMBE01000014">
    <property type="protein sequence ID" value="SCC55682.1"/>
    <property type="molecule type" value="Genomic_DNA"/>
</dbReference>
<protein>
    <submittedName>
        <fullName evidence="1">Uncharacterized protein</fullName>
    </submittedName>
</protein>
<dbReference type="RefSeq" id="WP_064472999.1">
    <property type="nucleotide sequence ID" value="NZ_FMBE01000014.1"/>
</dbReference>
<proteinExistence type="predicted"/>
<accession>A0A1C4FIJ3</accession>
<gene>
    <name evidence="1" type="ORF">BC05F1_04497</name>
</gene>
<dbReference type="AlphaFoldDB" id="A0A1C4FIJ3"/>
<evidence type="ECO:0000313" key="1">
    <source>
        <dbReference type="EMBL" id="SCC55682.1"/>
    </source>
</evidence>
<reference evidence="2" key="1">
    <citation type="submission" date="2016-08" db="EMBL/GenBank/DDBJ databases">
        <authorList>
            <person name="Loux V."/>
            <person name="Rue O."/>
        </authorList>
    </citation>
    <scope>NUCLEOTIDE SEQUENCE [LARGE SCALE GENOMIC DNA]</scope>
    <source>
        <strain evidence="2">INRA Bc05-F1</strain>
    </source>
</reference>
<evidence type="ECO:0000313" key="2">
    <source>
        <dbReference type="Proteomes" id="UP000196052"/>
    </source>
</evidence>
<organism evidence="1 2">
    <name type="scientific">Bacillus wiedmannii</name>
    <dbReference type="NCBI Taxonomy" id="1890302"/>
    <lineage>
        <taxon>Bacteria</taxon>
        <taxon>Bacillati</taxon>
        <taxon>Bacillota</taxon>
        <taxon>Bacilli</taxon>
        <taxon>Bacillales</taxon>
        <taxon>Bacillaceae</taxon>
        <taxon>Bacillus</taxon>
        <taxon>Bacillus cereus group</taxon>
    </lineage>
</organism>
<sequence length="114" mass="13604">MKIIKKWPSLITKNSLLEMNNRESDVADLMVPYYYFLFKRKVLWLVRETGTRIINLYNYENEEDKKVAFEILEFYTHQNCSVIYSIIDGKLKKINNNQAFELLESVKVSKNLIC</sequence>
<dbReference type="Proteomes" id="UP000196052">
    <property type="component" value="Unassembled WGS sequence"/>
</dbReference>
<name>A0A1C4FIJ3_9BACI</name>